<reference evidence="1 2" key="1">
    <citation type="submission" date="2016-08" db="EMBL/GenBank/DDBJ databases">
        <authorList>
            <person name="Seilhamer J.J."/>
        </authorList>
    </citation>
    <scope>NUCLEOTIDE SEQUENCE [LARGE SCALE GENOMIC DNA]</scope>
    <source>
        <strain evidence="1 2">IEBC_T61001</strain>
    </source>
</reference>
<protein>
    <submittedName>
        <fullName evidence="1">Uncharacterized protein</fullName>
    </submittedName>
</protein>
<evidence type="ECO:0000313" key="1">
    <source>
        <dbReference type="EMBL" id="SCC32455.1"/>
    </source>
</evidence>
<dbReference type="Proteomes" id="UP000195991">
    <property type="component" value="Unassembled WGS sequence"/>
</dbReference>
<accession>A0A1C4DMH2</accession>
<dbReference type="EMBL" id="FMBI01000029">
    <property type="protein sequence ID" value="SCC32455.1"/>
    <property type="molecule type" value="Genomic_DNA"/>
</dbReference>
<name>A0A1C4DMH2_BACTU</name>
<dbReference type="AlphaFoldDB" id="A0A1C4DMH2"/>
<proteinExistence type="predicted"/>
<sequence length="23" mass="2429">MILALLFSLLFTVSSNTLAVFAG</sequence>
<gene>
    <name evidence="1" type="ORF">BTT61001_02497</name>
</gene>
<evidence type="ECO:0000313" key="2">
    <source>
        <dbReference type="Proteomes" id="UP000195991"/>
    </source>
</evidence>
<organism evidence="1 2">
    <name type="scientific">Bacillus thuringiensis</name>
    <dbReference type="NCBI Taxonomy" id="1428"/>
    <lineage>
        <taxon>Bacteria</taxon>
        <taxon>Bacillati</taxon>
        <taxon>Bacillota</taxon>
        <taxon>Bacilli</taxon>
        <taxon>Bacillales</taxon>
        <taxon>Bacillaceae</taxon>
        <taxon>Bacillus</taxon>
        <taxon>Bacillus cereus group</taxon>
    </lineage>
</organism>